<keyword evidence="11" id="KW-1185">Reference proteome</keyword>
<dbReference type="SUPFAM" id="SSF110921">
    <property type="entry name" value="2-isopropylmalate synthase LeuA, allosteric (dimerisation) domain"/>
    <property type="match status" value="1"/>
</dbReference>
<evidence type="ECO:0000256" key="6">
    <source>
        <dbReference type="ARBA" id="ARBA00023304"/>
    </source>
</evidence>
<dbReference type="InterPro" id="IPR000891">
    <property type="entry name" value="PYR_CT"/>
</dbReference>
<protein>
    <recommendedName>
        <fullName evidence="7">Citramalate synthase</fullName>
        <ecNumber evidence="7">2.3.3.21</ecNumber>
    </recommendedName>
</protein>
<sequence>MFKKSTVEVLDTTLRDGSQTANIGFTLKDKIRIALELDQLGVDYIEGGWPGSNPKDKEFFSMIKKVSLSKSRIAAFGSTRRKDISAKGDVSLNSIIDSDVEVAVLFGKSWDLHVKDVIKSTLEENLEIVYDSIYYLKSHGLSVIFDAEHFYQGYIENSEYATKVIKTAQDAGADVIVLADTNGGTTPYEVFEITKSVSEQISVRLGVHMHNDIGCGVANSILAIKAGATHVQGTINGIGERTGNADLIQIIPTVFYKMGMNILNGEKSMVKLKEISRLVYELAGINPNPYQPYVGDNAFTHKAGVHVDAVMKIPRAYEHINPQMVGNRRKFVISEVSGTSNLVSYLKELGIELDKKDPRLKTALEMIKEKENTGYSFDIAPSSAVLIVFKALGIYQPFIKLDYWKVIGESSGLSIAVVKVNSELEVAEGVGPVHALDKAIRSALTKVYPEVSSIKLTDYRVILPGEVKNTESLVRVTIEFSDGTMVWKTEGVSTNVIEASVLALIDGLDYYLQVNKKIKGALSSLEV</sequence>
<keyword evidence="6" id="KW-0100">Branched-chain amino acid biosynthesis</keyword>
<accession>A0A6A9QUG0</accession>
<reference evidence="10 11" key="1">
    <citation type="submission" date="2019-10" db="EMBL/GenBank/DDBJ databases">
        <title>Sequencing and Assembly of Multiple Reported Metal-Biooxidizing Members of the Extremely Thermoacidophilic Archaeal Family Sulfolobaceae.</title>
        <authorList>
            <person name="Counts J.A."/>
            <person name="Kelly R.M."/>
        </authorList>
    </citation>
    <scope>NUCLEOTIDE SEQUENCE [LARGE SCALE GENOMIC DNA]</scope>
    <source>
        <strain evidence="10 11">DSM 6482</strain>
    </source>
</reference>
<evidence type="ECO:0000256" key="7">
    <source>
        <dbReference type="NCBIfam" id="TIGR00977"/>
    </source>
</evidence>
<dbReference type="Pfam" id="PF00682">
    <property type="entry name" value="HMGL-like"/>
    <property type="match status" value="1"/>
</dbReference>
<dbReference type="GO" id="GO:0003852">
    <property type="term" value="F:2-isopropylmalate synthase activity"/>
    <property type="evidence" value="ECO:0007669"/>
    <property type="project" value="InterPro"/>
</dbReference>
<dbReference type="Pfam" id="PF22617">
    <property type="entry name" value="HCS_D2"/>
    <property type="match status" value="1"/>
</dbReference>
<dbReference type="GO" id="GO:0009097">
    <property type="term" value="P:isoleucine biosynthetic process"/>
    <property type="evidence" value="ECO:0007669"/>
    <property type="project" value="UniProtKB-UniRule"/>
</dbReference>
<dbReference type="InterPro" id="IPR054691">
    <property type="entry name" value="LeuA/HCS_post-cat"/>
</dbReference>
<dbReference type="CDD" id="cd07941">
    <property type="entry name" value="DRE_TIM_LeuA3"/>
    <property type="match status" value="1"/>
</dbReference>
<proteinExistence type="inferred from homology"/>
<evidence type="ECO:0000313" key="11">
    <source>
        <dbReference type="Proteomes" id="UP000470772"/>
    </source>
</evidence>
<comment type="similarity">
    <text evidence="2 8">Belongs to the alpha-IPM synthase/homocitrate synthase family.</text>
</comment>
<dbReference type="NCBIfam" id="TIGR00977">
    <property type="entry name" value="citramal_synth"/>
    <property type="match status" value="1"/>
</dbReference>
<evidence type="ECO:0000259" key="9">
    <source>
        <dbReference type="PROSITE" id="PS50991"/>
    </source>
</evidence>
<evidence type="ECO:0000256" key="1">
    <source>
        <dbReference type="ARBA" id="ARBA00004743"/>
    </source>
</evidence>
<dbReference type="GO" id="GO:0009098">
    <property type="term" value="P:L-leucine biosynthetic process"/>
    <property type="evidence" value="ECO:0007669"/>
    <property type="project" value="InterPro"/>
</dbReference>
<dbReference type="RefSeq" id="WP_338116964.1">
    <property type="nucleotide sequence ID" value="NZ_WGGD01000005.1"/>
</dbReference>
<evidence type="ECO:0000256" key="2">
    <source>
        <dbReference type="ARBA" id="ARBA00006154"/>
    </source>
</evidence>
<dbReference type="GO" id="GO:0043714">
    <property type="term" value="F:(R)-citramalate synthase activity"/>
    <property type="evidence" value="ECO:0007669"/>
    <property type="project" value="UniProtKB-UniRule"/>
</dbReference>
<dbReference type="SUPFAM" id="SSF51569">
    <property type="entry name" value="Aldolase"/>
    <property type="match status" value="1"/>
</dbReference>
<dbReference type="Proteomes" id="UP000470772">
    <property type="component" value="Unassembled WGS sequence"/>
</dbReference>
<evidence type="ECO:0000256" key="4">
    <source>
        <dbReference type="ARBA" id="ARBA00022624"/>
    </source>
</evidence>
<evidence type="ECO:0000256" key="8">
    <source>
        <dbReference type="RuleBase" id="RU003523"/>
    </source>
</evidence>
<dbReference type="PANTHER" id="PTHR43538">
    <property type="entry name" value="ALPHA-IPM SYNTHASE/HOMOCITRATE SYNTHASE"/>
    <property type="match status" value="1"/>
</dbReference>
<dbReference type="InterPro" id="IPR013785">
    <property type="entry name" value="Aldolase_TIM"/>
</dbReference>
<keyword evidence="4" id="KW-0412">Isoleucine biosynthesis</keyword>
<dbReference type="UniPathway" id="UPA00047">
    <property type="reaction ID" value="UER00066"/>
</dbReference>
<evidence type="ECO:0000256" key="5">
    <source>
        <dbReference type="ARBA" id="ARBA00022679"/>
    </source>
</evidence>
<dbReference type="InterPro" id="IPR005675">
    <property type="entry name" value="Citramal_synthase"/>
</dbReference>
<comment type="caution">
    <text evidence="10">The sequence shown here is derived from an EMBL/GenBank/DDBJ whole genome shotgun (WGS) entry which is preliminary data.</text>
</comment>
<dbReference type="Gene3D" id="3.30.160.270">
    <property type="match status" value="1"/>
</dbReference>
<dbReference type="SMART" id="SM00917">
    <property type="entry name" value="LeuA_dimer"/>
    <property type="match status" value="1"/>
</dbReference>
<dbReference type="PANTHER" id="PTHR43538:SF1">
    <property type="entry name" value="(R)-CITRAMALATE SYNTHASE"/>
    <property type="match status" value="1"/>
</dbReference>
<dbReference type="Pfam" id="PF08502">
    <property type="entry name" value="LeuA_dimer"/>
    <property type="match status" value="1"/>
</dbReference>
<dbReference type="Gene3D" id="1.10.238.260">
    <property type="match status" value="1"/>
</dbReference>
<feature type="domain" description="Pyruvate carboxyltransferase" evidence="9">
    <location>
        <begin position="7"/>
        <end position="276"/>
    </location>
</feature>
<keyword evidence="3" id="KW-0028">Amino-acid biosynthesis</keyword>
<dbReference type="EC" id="2.3.3.21" evidence="7"/>
<evidence type="ECO:0000256" key="3">
    <source>
        <dbReference type="ARBA" id="ARBA00022605"/>
    </source>
</evidence>
<dbReference type="AlphaFoldDB" id="A0A6A9QUG0"/>
<dbReference type="InterPro" id="IPR036230">
    <property type="entry name" value="LeuA_allosteric_dom_sf"/>
</dbReference>
<dbReference type="PROSITE" id="PS50991">
    <property type="entry name" value="PYR_CT"/>
    <property type="match status" value="1"/>
</dbReference>
<dbReference type="PROSITE" id="PS00816">
    <property type="entry name" value="AIPM_HOMOCIT_SYNTH_2"/>
    <property type="match status" value="1"/>
</dbReference>
<dbReference type="Gene3D" id="3.20.20.70">
    <property type="entry name" value="Aldolase class I"/>
    <property type="match status" value="1"/>
</dbReference>
<dbReference type="InterPro" id="IPR013709">
    <property type="entry name" value="2-isopropylmalate_synth_dimer"/>
</dbReference>
<comment type="pathway">
    <text evidence="1">Amino-acid biosynthesis; L-isoleucine biosynthesis; 2-oxobutanoate from pyruvate: step 1/3.</text>
</comment>
<organism evidence="10 11">
    <name type="scientific">Sulfuracidifex metallicus DSM 6482 = JCM 9184</name>
    <dbReference type="NCBI Taxonomy" id="523847"/>
    <lineage>
        <taxon>Archaea</taxon>
        <taxon>Thermoproteota</taxon>
        <taxon>Thermoprotei</taxon>
        <taxon>Sulfolobales</taxon>
        <taxon>Sulfolobaceae</taxon>
        <taxon>Sulfuracidifex</taxon>
    </lineage>
</organism>
<gene>
    <name evidence="10" type="ORF">GC250_04650</name>
</gene>
<keyword evidence="5 8" id="KW-0808">Transferase</keyword>
<dbReference type="InterPro" id="IPR002034">
    <property type="entry name" value="AIPM/Hcit_synth_CS"/>
</dbReference>
<name>A0A6A9QUG0_SULME</name>
<evidence type="ECO:0000313" key="10">
    <source>
        <dbReference type="EMBL" id="MUN28742.1"/>
    </source>
</evidence>
<dbReference type="EMBL" id="WGGD01000005">
    <property type="protein sequence ID" value="MUN28742.1"/>
    <property type="molecule type" value="Genomic_DNA"/>
</dbReference>
<dbReference type="PROSITE" id="PS00815">
    <property type="entry name" value="AIPM_HOMOCIT_SYNTH_1"/>
    <property type="match status" value="1"/>
</dbReference>